<dbReference type="EMBL" id="CAJVQA010064579">
    <property type="protein sequence ID" value="CAG8830698.1"/>
    <property type="molecule type" value="Genomic_DNA"/>
</dbReference>
<dbReference type="Proteomes" id="UP000789759">
    <property type="component" value="Unassembled WGS sequence"/>
</dbReference>
<dbReference type="OrthoDB" id="2430413at2759"/>
<accession>A0A9N9PCT3</accession>
<protein>
    <submittedName>
        <fullName evidence="1">5874_t:CDS:1</fullName>
    </submittedName>
</protein>
<proteinExistence type="predicted"/>
<organism evidence="1 2">
    <name type="scientific">Cetraspora pellucida</name>
    <dbReference type="NCBI Taxonomy" id="1433469"/>
    <lineage>
        <taxon>Eukaryota</taxon>
        <taxon>Fungi</taxon>
        <taxon>Fungi incertae sedis</taxon>
        <taxon>Mucoromycota</taxon>
        <taxon>Glomeromycotina</taxon>
        <taxon>Glomeromycetes</taxon>
        <taxon>Diversisporales</taxon>
        <taxon>Gigasporaceae</taxon>
        <taxon>Cetraspora</taxon>
    </lineage>
</organism>
<evidence type="ECO:0000313" key="1">
    <source>
        <dbReference type="EMBL" id="CAG8830698.1"/>
    </source>
</evidence>
<name>A0A9N9PCT3_9GLOM</name>
<evidence type="ECO:0000313" key="2">
    <source>
        <dbReference type="Proteomes" id="UP000789759"/>
    </source>
</evidence>
<sequence>KNKCPIPDYDEIVNLVISERRFSESSQSSGTSTIMDMLGNNLGLNSPMNVSLLLGNKIQKKHVDESTDKLSSKKAKKQVSKEDSSIFKKLIEELTSTVPENSEKVIELNENTNNFLYHYNKISQTESKNEIANKDRMCMFNLDEIRKQLPDNITNDALKKRKERSGKIYDLFVSI</sequence>
<reference evidence="1" key="1">
    <citation type="submission" date="2021-06" db="EMBL/GenBank/DDBJ databases">
        <authorList>
            <person name="Kallberg Y."/>
            <person name="Tangrot J."/>
            <person name="Rosling A."/>
        </authorList>
    </citation>
    <scope>NUCLEOTIDE SEQUENCE</scope>
    <source>
        <strain evidence="1">FL966</strain>
    </source>
</reference>
<comment type="caution">
    <text evidence="1">The sequence shown here is derived from an EMBL/GenBank/DDBJ whole genome shotgun (WGS) entry which is preliminary data.</text>
</comment>
<keyword evidence="2" id="KW-1185">Reference proteome</keyword>
<feature type="non-terminal residue" evidence="1">
    <location>
        <position position="175"/>
    </location>
</feature>
<gene>
    <name evidence="1" type="ORF">CPELLU_LOCUS20637</name>
</gene>
<feature type="non-terminal residue" evidence="1">
    <location>
        <position position="1"/>
    </location>
</feature>
<dbReference type="AlphaFoldDB" id="A0A9N9PCT3"/>